<dbReference type="InterPro" id="IPR032727">
    <property type="entry name" value="CLAMP"/>
</dbReference>
<dbReference type="Pfam" id="PF14769">
    <property type="entry name" value="CLAMP"/>
    <property type="match status" value="1"/>
</dbReference>
<sequence length="298" mass="34509">MLWTDVSYHDMEEIDNMQSVPELESVLCSVFGVDLPEPKRGVLLELYVQTVLFCREFSFRKEQTSALLSIIKSIHEANIETPLDNIEQCFKYCKELLLCHSVRRPPFSINLFSSKEVNCVFQYIHDSYIRHYKLYKYIFTPMVILDLSLTYSGTPDNEDSSAPENVMEEAVSKTDTSLETQETSIIGQEETTLSKITNQSRTECNSAEVIFIVKFTLQYIFKLLYSLTFRSHIRAEDTDRERSQRADDACVWTTRSANERNRRSTQKGSRFTTAESEGQKITDGKSFLWLFPLKQPVC</sequence>
<keyword evidence="3" id="KW-1185">Reference proteome</keyword>
<gene>
    <name evidence="2" type="primary">cfap119</name>
</gene>
<reference evidence="3" key="1">
    <citation type="submission" date="2015-09" db="EMBL/GenBank/DDBJ databases">
        <authorList>
            <person name="Sai Rama Sridatta P."/>
        </authorList>
    </citation>
    <scope>NUCLEOTIDE SEQUENCE [LARGE SCALE GENOMIC DNA]</scope>
</reference>
<dbReference type="InParanoid" id="A0A4W6FZK4"/>
<dbReference type="GeneTree" id="ENSGT00940000154323"/>
<organism evidence="2 3">
    <name type="scientific">Lates calcarifer</name>
    <name type="common">Barramundi</name>
    <name type="synonym">Holocentrus calcarifer</name>
    <dbReference type="NCBI Taxonomy" id="8187"/>
    <lineage>
        <taxon>Eukaryota</taxon>
        <taxon>Metazoa</taxon>
        <taxon>Chordata</taxon>
        <taxon>Craniata</taxon>
        <taxon>Vertebrata</taxon>
        <taxon>Euteleostomi</taxon>
        <taxon>Actinopterygii</taxon>
        <taxon>Neopterygii</taxon>
        <taxon>Teleostei</taxon>
        <taxon>Neoteleostei</taxon>
        <taxon>Acanthomorphata</taxon>
        <taxon>Carangaria</taxon>
        <taxon>Carangaria incertae sedis</taxon>
        <taxon>Centropomidae</taxon>
        <taxon>Lates</taxon>
    </lineage>
</organism>
<name>A0A4W6FZK4_LATCA</name>
<proteinExistence type="predicted"/>
<reference evidence="2" key="3">
    <citation type="submission" date="2025-09" db="UniProtKB">
        <authorList>
            <consortium name="Ensembl"/>
        </authorList>
    </citation>
    <scope>IDENTIFICATION</scope>
</reference>
<dbReference type="FunCoup" id="A0A4W6FZK4">
    <property type="interactions" value="20"/>
</dbReference>
<dbReference type="PANTHER" id="PTHR28457">
    <property type="entry name" value="COILED-COIL DOMAIN-CONTAINING PROTEIN 189"/>
    <property type="match status" value="1"/>
</dbReference>
<dbReference type="Ensembl" id="ENSLCAT00010058212.1">
    <property type="protein sequence ID" value="ENSLCAP00010056667.1"/>
    <property type="gene ID" value="ENSLCAG00010026452.1"/>
</dbReference>
<protein>
    <submittedName>
        <fullName evidence="2">Cilia and flagella associated protein 119</fullName>
    </submittedName>
</protein>
<dbReference type="STRING" id="8187.ENSLCAP00010056667"/>
<dbReference type="PANTHER" id="PTHR28457:SF1">
    <property type="entry name" value="CILIA- AND FLAGELLA-ASSOCIATED PROTEIN 119"/>
    <property type="match status" value="1"/>
</dbReference>
<accession>A0A4W6FZK4</accession>
<dbReference type="AlphaFoldDB" id="A0A4W6FZK4"/>
<feature type="compositionally biased region" description="Polar residues" evidence="1">
    <location>
        <begin position="266"/>
        <end position="276"/>
    </location>
</feature>
<feature type="region of interest" description="Disordered" evidence="1">
    <location>
        <begin position="257"/>
        <end position="278"/>
    </location>
</feature>
<evidence type="ECO:0000313" key="3">
    <source>
        <dbReference type="Proteomes" id="UP000314980"/>
    </source>
</evidence>
<reference evidence="2" key="2">
    <citation type="submission" date="2025-08" db="UniProtKB">
        <authorList>
            <consortium name="Ensembl"/>
        </authorList>
    </citation>
    <scope>IDENTIFICATION</scope>
</reference>
<evidence type="ECO:0000313" key="2">
    <source>
        <dbReference type="Ensembl" id="ENSLCAP00010056667.1"/>
    </source>
</evidence>
<evidence type="ECO:0000256" key="1">
    <source>
        <dbReference type="SAM" id="MobiDB-lite"/>
    </source>
</evidence>
<dbReference type="Proteomes" id="UP000314980">
    <property type="component" value="Unassembled WGS sequence"/>
</dbReference>